<organism evidence="1 2">
    <name type="scientific">Aspergillus leporis</name>
    <dbReference type="NCBI Taxonomy" id="41062"/>
    <lineage>
        <taxon>Eukaryota</taxon>
        <taxon>Fungi</taxon>
        <taxon>Dikarya</taxon>
        <taxon>Ascomycota</taxon>
        <taxon>Pezizomycotina</taxon>
        <taxon>Eurotiomycetes</taxon>
        <taxon>Eurotiomycetidae</taxon>
        <taxon>Eurotiales</taxon>
        <taxon>Aspergillaceae</taxon>
        <taxon>Aspergillus</taxon>
        <taxon>Aspergillus subgen. Circumdati</taxon>
    </lineage>
</organism>
<name>A0A5N5WSG4_9EURO</name>
<gene>
    <name evidence="1" type="ORF">BDV29DRAFT_179276</name>
</gene>
<evidence type="ECO:0000313" key="2">
    <source>
        <dbReference type="Proteomes" id="UP000326565"/>
    </source>
</evidence>
<dbReference type="AlphaFoldDB" id="A0A5N5WSG4"/>
<accession>A0A5N5WSG4</accession>
<dbReference type="EMBL" id="ML732273">
    <property type="protein sequence ID" value="KAB8071411.1"/>
    <property type="molecule type" value="Genomic_DNA"/>
</dbReference>
<dbReference type="Proteomes" id="UP000326565">
    <property type="component" value="Unassembled WGS sequence"/>
</dbReference>
<keyword evidence="2" id="KW-1185">Reference proteome</keyword>
<evidence type="ECO:0000313" key="1">
    <source>
        <dbReference type="EMBL" id="KAB8071411.1"/>
    </source>
</evidence>
<proteinExistence type="predicted"/>
<reference evidence="1 2" key="1">
    <citation type="submission" date="2019-04" db="EMBL/GenBank/DDBJ databases">
        <title>Friends and foes A comparative genomics study of 23 Aspergillus species from section Flavi.</title>
        <authorList>
            <consortium name="DOE Joint Genome Institute"/>
            <person name="Kjaerbolling I."/>
            <person name="Vesth T."/>
            <person name="Frisvad J.C."/>
            <person name="Nybo J.L."/>
            <person name="Theobald S."/>
            <person name="Kildgaard S."/>
            <person name="Isbrandt T."/>
            <person name="Kuo A."/>
            <person name="Sato A."/>
            <person name="Lyhne E.K."/>
            <person name="Kogle M.E."/>
            <person name="Wiebenga A."/>
            <person name="Kun R.S."/>
            <person name="Lubbers R.J."/>
            <person name="Makela M.R."/>
            <person name="Barry K."/>
            <person name="Chovatia M."/>
            <person name="Clum A."/>
            <person name="Daum C."/>
            <person name="Haridas S."/>
            <person name="He G."/>
            <person name="LaButti K."/>
            <person name="Lipzen A."/>
            <person name="Mondo S."/>
            <person name="Riley R."/>
            <person name="Salamov A."/>
            <person name="Simmons B.A."/>
            <person name="Magnuson J.K."/>
            <person name="Henrissat B."/>
            <person name="Mortensen U.H."/>
            <person name="Larsen T.O."/>
            <person name="Devries R.P."/>
            <person name="Grigoriev I.V."/>
            <person name="Machida M."/>
            <person name="Baker S.E."/>
            <person name="Andersen M.R."/>
        </authorList>
    </citation>
    <scope>NUCLEOTIDE SEQUENCE [LARGE SCALE GENOMIC DNA]</scope>
    <source>
        <strain evidence="1 2">CBS 151.66</strain>
    </source>
</reference>
<sequence length="85" mass="9484">MSSSVINSMSHYITAPDDTMQSVSANVEIVGTAEAHGVRSYIFVPCLVYGYTRQRQRFQQSYFNPGCRHCESCDEASASVQGRLR</sequence>
<protein>
    <submittedName>
        <fullName evidence="1">Uncharacterized protein</fullName>
    </submittedName>
</protein>